<evidence type="ECO:0000259" key="1">
    <source>
        <dbReference type="Pfam" id="PF14491"/>
    </source>
</evidence>
<dbReference type="AlphaFoldDB" id="A0A0K9CNT1"/>
<protein>
    <recommendedName>
        <fullName evidence="1">DUF4435 domain-containing protein</fullName>
    </recommendedName>
</protein>
<dbReference type="Pfam" id="PF14491">
    <property type="entry name" value="DUF4435"/>
    <property type="match status" value="1"/>
</dbReference>
<feature type="domain" description="DUF4435" evidence="1">
    <location>
        <begin position="30"/>
        <end position="257"/>
    </location>
</feature>
<dbReference type="EMBL" id="ACDS02000093">
    <property type="protein sequence ID" value="KMV75881.1"/>
    <property type="molecule type" value="Genomic_DNA"/>
</dbReference>
<reference evidence="2 3" key="2">
    <citation type="submission" date="2013-10" db="EMBL/GenBank/DDBJ databases">
        <title>The Genome Sequence of Fusobacterium nucleatum subsp. animalis D11.</title>
        <authorList>
            <consortium name="The Broad Institute Genomics Platform"/>
            <person name="Earl A."/>
            <person name="Ward D."/>
            <person name="Feldgarden M."/>
            <person name="Gevers D."/>
            <person name="Kostic A."/>
            <person name="Garrett W."/>
            <person name="Young S.K."/>
            <person name="Zeng Q."/>
            <person name="Gargeya S."/>
            <person name="Fitzgerald M."/>
            <person name="Abouelleil A."/>
            <person name="Alvarado L."/>
            <person name="Berlin A.M."/>
            <person name="Chapman S.B."/>
            <person name="Gainer-Dewar J."/>
            <person name="Goldberg J."/>
            <person name="Gnerre S."/>
            <person name="Griggs A."/>
            <person name="Gujja S."/>
            <person name="Hansen M."/>
            <person name="Howarth C."/>
            <person name="Imamovic A."/>
            <person name="Ireland A."/>
            <person name="Larimer J."/>
            <person name="McCowan C."/>
            <person name="Murphy C."/>
            <person name="Pearson M."/>
            <person name="Poon T.W."/>
            <person name="Priest M."/>
            <person name="Roberts A."/>
            <person name="Saif S."/>
            <person name="Shea T."/>
            <person name="Sykes S."/>
            <person name="Wortman J."/>
            <person name="Nusbaum C."/>
            <person name="Birren B."/>
        </authorList>
    </citation>
    <scope>NUCLEOTIDE SEQUENCE [LARGE SCALE GENOMIC DNA]</scope>
    <source>
        <strain evidence="2 3">D11</strain>
    </source>
</reference>
<organism evidence="2 3">
    <name type="scientific">Fusobacterium animalis D11</name>
    <dbReference type="NCBI Taxonomy" id="556264"/>
    <lineage>
        <taxon>Bacteria</taxon>
        <taxon>Fusobacteriati</taxon>
        <taxon>Fusobacteriota</taxon>
        <taxon>Fusobacteriia</taxon>
        <taxon>Fusobacteriales</taxon>
        <taxon>Fusobacteriaceae</taxon>
        <taxon>Fusobacterium</taxon>
    </lineage>
</organism>
<sequence>MRNLIESMEQESECTEVIYQSYIASRSQKEVFLFFEGKDDFKYYFSRISPYIGSKSYGKYCCNSKNNVVKLHDMISKKTSDKYKNKVLYFVDRDFDNNELISKDIYVTSLYSIENYYFTDNAIKNIIYGIMGISDEISGDKEDFRIAFDILIKKREEIIEEIIYGNAWYSLQIKKSDDKEKVPNLSSIKEYDKIKNLRKIIQLKELVPNAIELDEIEILNEIEEIREKPLEKIRGKYFLQSLSPFFKKIFQDIGKSQNREFFPRRRKIKFNLSDLLNEFSCYAETPNELNEYISKHFLCNNLGYLSN</sequence>
<proteinExistence type="predicted"/>
<dbReference type="InterPro" id="IPR029492">
    <property type="entry name" value="DUF4435"/>
</dbReference>
<evidence type="ECO:0000313" key="3">
    <source>
        <dbReference type="Proteomes" id="UP000004650"/>
    </source>
</evidence>
<feature type="non-terminal residue" evidence="2">
    <location>
        <position position="307"/>
    </location>
</feature>
<accession>A0A0K9CNT1</accession>
<dbReference type="Proteomes" id="UP000004650">
    <property type="component" value="Unassembled WGS sequence"/>
</dbReference>
<gene>
    <name evidence="2" type="ORF">PSAG_04748</name>
</gene>
<evidence type="ECO:0000313" key="2">
    <source>
        <dbReference type="EMBL" id="KMV75881.1"/>
    </source>
</evidence>
<comment type="caution">
    <text evidence="2">The sequence shown here is derived from an EMBL/GenBank/DDBJ whole genome shotgun (WGS) entry which is preliminary data.</text>
</comment>
<reference evidence="3" key="1">
    <citation type="submission" date="2009-02" db="EMBL/GenBank/DDBJ databases">
        <title>The Genome Sequence of Shigella sp. D9.</title>
        <authorList>
            <consortium name="The Broad Institute Genome Sequencing Platform"/>
            <person name="Ward D."/>
            <person name="Young S.K."/>
            <person name="Kodira C.D."/>
            <person name="Zeng Q."/>
            <person name="Koehrsen M."/>
            <person name="Alvarado L."/>
            <person name="Berlin A."/>
            <person name="Borenstein D."/>
            <person name="Chen Z."/>
            <person name="Engels R."/>
            <person name="Freedman E."/>
            <person name="Gellesch M."/>
            <person name="Goldberg J."/>
            <person name="Griggs A."/>
            <person name="Gujja S."/>
            <person name="Heiman D."/>
            <person name="Hepburn T."/>
            <person name="Howarth C."/>
            <person name="Jen D."/>
            <person name="Larson L."/>
            <person name="Lewis B."/>
            <person name="Mehta T."/>
            <person name="Park D."/>
            <person name="Pearson M."/>
            <person name="Roberts A."/>
            <person name="Saif S."/>
            <person name="Shea T."/>
            <person name="Shenoy N."/>
            <person name="Sisk P."/>
            <person name="Stolte C."/>
            <person name="Sykes S."/>
            <person name="Walk T."/>
            <person name="White J."/>
            <person name="Yandava C."/>
            <person name="Allen-Vercoe E."/>
            <person name="Strauss J."/>
            <person name="Sibley C."/>
            <person name="White A."/>
            <person name="Ambrose C."/>
            <person name="Lander E."/>
            <person name="Nusbaum C."/>
            <person name="Galagan J."/>
            <person name="Birren B."/>
        </authorList>
    </citation>
    <scope>NUCLEOTIDE SEQUENCE [LARGE SCALE GENOMIC DNA]</scope>
    <source>
        <strain evidence="3">D11</strain>
    </source>
</reference>
<name>A0A0K9CNT1_9FUSO</name>